<dbReference type="AlphaFoldDB" id="A0AAW0EKB2"/>
<evidence type="ECO:0000256" key="2">
    <source>
        <dbReference type="ARBA" id="ARBA00004496"/>
    </source>
</evidence>
<evidence type="ECO:0000256" key="3">
    <source>
        <dbReference type="ARBA" id="ARBA00004906"/>
    </source>
</evidence>
<evidence type="ECO:0000256" key="4">
    <source>
        <dbReference type="ARBA" id="ARBA00022490"/>
    </source>
</evidence>
<comment type="caution">
    <text evidence="13">The sequence shown here is derived from an EMBL/GenBank/DDBJ whole genome shotgun (WGS) entry which is preliminary data.</text>
</comment>
<keyword evidence="8" id="KW-0862">Zinc</keyword>
<dbReference type="PANTHER" id="PTHR11210">
    <property type="entry name" value="RING BOX"/>
    <property type="match status" value="1"/>
</dbReference>
<evidence type="ECO:0000313" key="13">
    <source>
        <dbReference type="EMBL" id="KAK7194086.1"/>
    </source>
</evidence>
<dbReference type="Proteomes" id="UP001430356">
    <property type="component" value="Unassembled WGS sequence"/>
</dbReference>
<accession>A0AAW0EKB2</accession>
<comment type="subcellular location">
    <subcellularLocation>
        <location evidence="2">Cytoplasm</location>
    </subcellularLocation>
    <subcellularLocation>
        <location evidence="1">Nucleus</location>
    </subcellularLocation>
</comment>
<gene>
    <name evidence="13" type="ORF">NESM_000321300</name>
</gene>
<keyword evidence="5" id="KW-0479">Metal-binding</keyword>
<evidence type="ECO:0000256" key="1">
    <source>
        <dbReference type="ARBA" id="ARBA00004123"/>
    </source>
</evidence>
<evidence type="ECO:0000256" key="10">
    <source>
        <dbReference type="PROSITE-ProRule" id="PRU00175"/>
    </source>
</evidence>
<dbReference type="InterPro" id="IPR013083">
    <property type="entry name" value="Znf_RING/FYVE/PHD"/>
</dbReference>
<protein>
    <submittedName>
        <fullName evidence="13">RING-H2 zinc finger protein</fullName>
    </submittedName>
</protein>
<evidence type="ECO:0000256" key="6">
    <source>
        <dbReference type="ARBA" id="ARBA00022771"/>
    </source>
</evidence>
<dbReference type="GO" id="GO:0005737">
    <property type="term" value="C:cytoplasm"/>
    <property type="evidence" value="ECO:0007669"/>
    <property type="project" value="UniProtKB-SubCell"/>
</dbReference>
<dbReference type="InterPro" id="IPR001841">
    <property type="entry name" value="Znf_RING"/>
</dbReference>
<evidence type="ECO:0000259" key="12">
    <source>
        <dbReference type="PROSITE" id="PS50089"/>
    </source>
</evidence>
<dbReference type="Gene3D" id="3.30.40.10">
    <property type="entry name" value="Zinc/RING finger domain, C3HC4 (zinc finger)"/>
    <property type="match status" value="1"/>
</dbReference>
<dbReference type="GO" id="GO:0005634">
    <property type="term" value="C:nucleus"/>
    <property type="evidence" value="ECO:0007669"/>
    <property type="project" value="UniProtKB-SubCell"/>
</dbReference>
<proteinExistence type="predicted"/>
<keyword evidence="14" id="KW-1185">Reference proteome</keyword>
<comment type="pathway">
    <text evidence="3">Protein modification; protein ubiquitination.</text>
</comment>
<evidence type="ECO:0000256" key="8">
    <source>
        <dbReference type="ARBA" id="ARBA00022833"/>
    </source>
</evidence>
<keyword evidence="4" id="KW-0963">Cytoplasm</keyword>
<dbReference type="GO" id="GO:0008270">
    <property type="term" value="F:zinc ion binding"/>
    <property type="evidence" value="ECO:0007669"/>
    <property type="project" value="UniProtKB-KW"/>
</dbReference>
<dbReference type="InterPro" id="IPR051031">
    <property type="entry name" value="RING-box_E3_Ubiquitin_Ligase"/>
</dbReference>
<sequence>MHQPTVQLPPPQSSSSSSTTGRPPCKITAQQWDTVAVWSWDVQTHVCAICKNNLADHCINCLARPATAAATATPGPSVPVPGATRTAGRAPPAATPSVRHAAPATLADLSEKCCVAWGTCGHVFHYHCVSRWLQMRSTCPVCGRQWQLHKISSNE</sequence>
<evidence type="ECO:0000313" key="14">
    <source>
        <dbReference type="Proteomes" id="UP001430356"/>
    </source>
</evidence>
<feature type="region of interest" description="Disordered" evidence="11">
    <location>
        <begin position="1"/>
        <end position="25"/>
    </location>
</feature>
<dbReference type="Pfam" id="PF12678">
    <property type="entry name" value="zf-rbx1"/>
    <property type="match status" value="1"/>
</dbReference>
<evidence type="ECO:0000256" key="7">
    <source>
        <dbReference type="ARBA" id="ARBA00022786"/>
    </source>
</evidence>
<dbReference type="InterPro" id="IPR024766">
    <property type="entry name" value="Znf_RING_H2"/>
</dbReference>
<keyword evidence="6 10" id="KW-0863">Zinc-finger</keyword>
<name>A0AAW0EKB2_9TRYP</name>
<dbReference type="PROSITE" id="PS50089">
    <property type="entry name" value="ZF_RING_2"/>
    <property type="match status" value="1"/>
</dbReference>
<organism evidence="13 14">
    <name type="scientific">Novymonas esmeraldas</name>
    <dbReference type="NCBI Taxonomy" id="1808958"/>
    <lineage>
        <taxon>Eukaryota</taxon>
        <taxon>Discoba</taxon>
        <taxon>Euglenozoa</taxon>
        <taxon>Kinetoplastea</taxon>
        <taxon>Metakinetoplastina</taxon>
        <taxon>Trypanosomatida</taxon>
        <taxon>Trypanosomatidae</taxon>
        <taxon>Novymonas</taxon>
    </lineage>
</organism>
<evidence type="ECO:0000256" key="5">
    <source>
        <dbReference type="ARBA" id="ARBA00022723"/>
    </source>
</evidence>
<keyword evidence="7" id="KW-0833">Ubl conjugation pathway</keyword>
<evidence type="ECO:0000256" key="11">
    <source>
        <dbReference type="SAM" id="MobiDB-lite"/>
    </source>
</evidence>
<evidence type="ECO:0000256" key="9">
    <source>
        <dbReference type="ARBA" id="ARBA00023242"/>
    </source>
</evidence>
<dbReference type="EMBL" id="JAECZO010000031">
    <property type="protein sequence ID" value="KAK7194086.1"/>
    <property type="molecule type" value="Genomic_DNA"/>
</dbReference>
<dbReference type="SUPFAM" id="SSF57850">
    <property type="entry name" value="RING/U-box"/>
    <property type="match status" value="1"/>
</dbReference>
<keyword evidence="9" id="KW-0539">Nucleus</keyword>
<reference evidence="13 14" key="1">
    <citation type="journal article" date="2021" name="MBio">
        <title>A New Model Trypanosomatid, Novymonas esmeraldas: Genomic Perception of Its 'Candidatus Pandoraea novymonadis' Endosymbiont.</title>
        <authorList>
            <person name="Zakharova A."/>
            <person name="Saura A."/>
            <person name="Butenko A."/>
            <person name="Podesvova L."/>
            <person name="Warmusova S."/>
            <person name="Kostygov A.Y."/>
            <person name="Nenarokova A."/>
            <person name="Lukes J."/>
            <person name="Opperdoes F.R."/>
            <person name="Yurchenko V."/>
        </authorList>
    </citation>
    <scope>NUCLEOTIDE SEQUENCE [LARGE SCALE GENOMIC DNA]</scope>
    <source>
        <strain evidence="13 14">E262AT.01</strain>
    </source>
</reference>
<feature type="compositionally biased region" description="Low complexity" evidence="11">
    <location>
        <begin position="13"/>
        <end position="24"/>
    </location>
</feature>
<feature type="domain" description="RING-type" evidence="12">
    <location>
        <begin position="120"/>
        <end position="142"/>
    </location>
</feature>